<protein>
    <recommendedName>
        <fullName evidence="3">RNA polymerase sigma-70 region 4 domain-containing protein</fullName>
    </recommendedName>
</protein>
<evidence type="ECO:0008006" key="3">
    <source>
        <dbReference type="Google" id="ProtNLM"/>
    </source>
</evidence>
<keyword evidence="2" id="KW-1185">Reference proteome</keyword>
<evidence type="ECO:0000313" key="2">
    <source>
        <dbReference type="Proteomes" id="UP001596380"/>
    </source>
</evidence>
<accession>A0ABW2CYL5</accession>
<dbReference type="InterPro" id="IPR036388">
    <property type="entry name" value="WH-like_DNA-bd_sf"/>
</dbReference>
<gene>
    <name evidence="1" type="ORF">ACFQKB_44720</name>
</gene>
<dbReference type="EMBL" id="JBHSXS010000063">
    <property type="protein sequence ID" value="MFC6886934.1"/>
    <property type="molecule type" value="Genomic_DNA"/>
</dbReference>
<comment type="caution">
    <text evidence="1">The sequence shown here is derived from an EMBL/GenBank/DDBJ whole genome shotgun (WGS) entry which is preliminary data.</text>
</comment>
<dbReference type="InterPro" id="IPR013324">
    <property type="entry name" value="RNA_pol_sigma_r3/r4-like"/>
</dbReference>
<dbReference type="SUPFAM" id="SSF88659">
    <property type="entry name" value="Sigma3 and sigma4 domains of RNA polymerase sigma factors"/>
    <property type="match status" value="1"/>
</dbReference>
<sequence>MDTSSLDRLITDLTAIDGHAERARAATDLLHALAEVQQQIKEIRQDDVIELRKSRTLREVGEELGMTTARVDQIAKAKRRD</sequence>
<dbReference type="RefSeq" id="WP_160822211.1">
    <property type="nucleotide sequence ID" value="NZ_JBHSXE010000001.1"/>
</dbReference>
<reference evidence="2" key="1">
    <citation type="journal article" date="2019" name="Int. J. Syst. Evol. Microbiol.">
        <title>The Global Catalogue of Microorganisms (GCM) 10K type strain sequencing project: providing services to taxonomists for standard genome sequencing and annotation.</title>
        <authorList>
            <consortium name="The Broad Institute Genomics Platform"/>
            <consortium name="The Broad Institute Genome Sequencing Center for Infectious Disease"/>
            <person name="Wu L."/>
            <person name="Ma J."/>
        </authorList>
    </citation>
    <scope>NUCLEOTIDE SEQUENCE [LARGE SCALE GENOMIC DNA]</scope>
    <source>
        <strain evidence="2">JCM 3369</strain>
    </source>
</reference>
<dbReference type="Proteomes" id="UP001596380">
    <property type="component" value="Unassembled WGS sequence"/>
</dbReference>
<proteinExistence type="predicted"/>
<evidence type="ECO:0000313" key="1">
    <source>
        <dbReference type="EMBL" id="MFC6886934.1"/>
    </source>
</evidence>
<organism evidence="1 2">
    <name type="scientific">Actinomadura yumaensis</name>
    <dbReference type="NCBI Taxonomy" id="111807"/>
    <lineage>
        <taxon>Bacteria</taxon>
        <taxon>Bacillati</taxon>
        <taxon>Actinomycetota</taxon>
        <taxon>Actinomycetes</taxon>
        <taxon>Streptosporangiales</taxon>
        <taxon>Thermomonosporaceae</taxon>
        <taxon>Actinomadura</taxon>
    </lineage>
</organism>
<name>A0ABW2CYL5_9ACTN</name>
<dbReference type="Gene3D" id="1.10.10.10">
    <property type="entry name" value="Winged helix-like DNA-binding domain superfamily/Winged helix DNA-binding domain"/>
    <property type="match status" value="1"/>
</dbReference>